<evidence type="ECO:0000256" key="1">
    <source>
        <dbReference type="ARBA" id="ARBA00006484"/>
    </source>
</evidence>
<evidence type="ECO:0000256" key="2">
    <source>
        <dbReference type="ARBA" id="ARBA00023002"/>
    </source>
</evidence>
<dbReference type="InterPro" id="IPR002347">
    <property type="entry name" value="SDR_fam"/>
</dbReference>
<dbReference type="NCBIfam" id="NF004824">
    <property type="entry name" value="PRK06180.1"/>
    <property type="match status" value="1"/>
</dbReference>
<evidence type="ECO:0000259" key="4">
    <source>
        <dbReference type="SMART" id="SM00822"/>
    </source>
</evidence>
<proteinExistence type="inferred from homology"/>
<evidence type="ECO:0000256" key="3">
    <source>
        <dbReference type="RuleBase" id="RU000363"/>
    </source>
</evidence>
<sequence>MSNQKVWFVTGASKGLGLTLVKKLLNEGYRVAATSRNLSDLNNAVDNHSEQFLPLAVNIKNEDSVQEAVEKTISTFGKIDVVVNNAGYGLLGGLEELTDQEARDNFEVNVFGSLNVIRKTLPYLREQQSGHILNISSVGGFTGGAPGGGIYCATKFAVNGFSEALHSEVKPFGIKVTIVMPGYFRTNFLSEGSLVVPKNQIAAYQNVRDTVNRHQNDMDKQQAGDPEKAAAVMIRITNESEAPLNLFLGADAYEFAQQKIALVQNELEAWKELTTSTGF</sequence>
<dbReference type="SMART" id="SM00822">
    <property type="entry name" value="PKS_KR"/>
    <property type="match status" value="1"/>
</dbReference>
<dbReference type="Gene3D" id="3.40.50.720">
    <property type="entry name" value="NAD(P)-binding Rossmann-like Domain"/>
    <property type="match status" value="1"/>
</dbReference>
<dbReference type="InterPro" id="IPR036291">
    <property type="entry name" value="NAD(P)-bd_dom_sf"/>
</dbReference>
<organism evidence="5 6">
    <name type="scientific">Mucilaginibacter sabulilitoris</name>
    <dbReference type="NCBI Taxonomy" id="1173583"/>
    <lineage>
        <taxon>Bacteria</taxon>
        <taxon>Pseudomonadati</taxon>
        <taxon>Bacteroidota</taxon>
        <taxon>Sphingobacteriia</taxon>
        <taxon>Sphingobacteriales</taxon>
        <taxon>Sphingobacteriaceae</taxon>
        <taxon>Mucilaginibacter</taxon>
    </lineage>
</organism>
<accession>A0ABZ0TUW1</accession>
<dbReference type="SUPFAM" id="SSF51735">
    <property type="entry name" value="NAD(P)-binding Rossmann-fold domains"/>
    <property type="match status" value="1"/>
</dbReference>
<feature type="domain" description="Ketoreductase" evidence="4">
    <location>
        <begin position="5"/>
        <end position="187"/>
    </location>
</feature>
<dbReference type="InterPro" id="IPR057326">
    <property type="entry name" value="KR_dom"/>
</dbReference>
<dbReference type="CDD" id="cd05374">
    <property type="entry name" value="17beta-HSD-like_SDR_c"/>
    <property type="match status" value="1"/>
</dbReference>
<keyword evidence="2 5" id="KW-0560">Oxidoreductase</keyword>
<reference evidence="5 6" key="1">
    <citation type="submission" date="2023-11" db="EMBL/GenBank/DDBJ databases">
        <title>Analysis of the Genomes of Mucilaginibacter gossypii cycad 4 and M. sabulilitoris SNA2: microbes with the potential for plant growth promotion.</title>
        <authorList>
            <person name="Hirsch A.M."/>
            <person name="Humm E."/>
            <person name="Rubbi M."/>
            <person name="Del Vecchio G."/>
            <person name="Ha S.M."/>
            <person name="Pellegrini M."/>
            <person name="Gunsalus R.P."/>
        </authorList>
    </citation>
    <scope>NUCLEOTIDE SEQUENCE [LARGE SCALE GENOMIC DNA]</scope>
    <source>
        <strain evidence="5 6">SNA2</strain>
    </source>
</reference>
<dbReference type="InterPro" id="IPR051911">
    <property type="entry name" value="SDR_oxidoreductase"/>
</dbReference>
<comment type="similarity">
    <text evidence="1 3">Belongs to the short-chain dehydrogenases/reductases (SDR) family.</text>
</comment>
<dbReference type="PRINTS" id="PR00081">
    <property type="entry name" value="GDHRDH"/>
</dbReference>
<dbReference type="PANTHER" id="PTHR43976:SF16">
    <property type="entry name" value="SHORT-CHAIN DEHYDROGENASE_REDUCTASE FAMILY PROTEIN"/>
    <property type="match status" value="1"/>
</dbReference>
<evidence type="ECO:0000313" key="5">
    <source>
        <dbReference type="EMBL" id="WPU94930.1"/>
    </source>
</evidence>
<protein>
    <submittedName>
        <fullName evidence="5">SDR family oxidoreductase</fullName>
        <ecNumber evidence="5">1.1.-.-</ecNumber>
    </submittedName>
</protein>
<name>A0ABZ0TUW1_9SPHI</name>
<dbReference type="PRINTS" id="PR00080">
    <property type="entry name" value="SDRFAMILY"/>
</dbReference>
<evidence type="ECO:0000313" key="6">
    <source>
        <dbReference type="Proteomes" id="UP001324380"/>
    </source>
</evidence>
<dbReference type="EMBL" id="CP139558">
    <property type="protein sequence ID" value="WPU94930.1"/>
    <property type="molecule type" value="Genomic_DNA"/>
</dbReference>
<dbReference type="EC" id="1.1.-.-" evidence="5"/>
<dbReference type="Pfam" id="PF00106">
    <property type="entry name" value="adh_short"/>
    <property type="match status" value="1"/>
</dbReference>
<dbReference type="RefSeq" id="WP_321564043.1">
    <property type="nucleotide sequence ID" value="NZ_CP139558.1"/>
</dbReference>
<dbReference type="InterPro" id="IPR020904">
    <property type="entry name" value="Sc_DH/Rdtase_CS"/>
</dbReference>
<dbReference type="PANTHER" id="PTHR43976">
    <property type="entry name" value="SHORT CHAIN DEHYDROGENASE"/>
    <property type="match status" value="1"/>
</dbReference>
<keyword evidence="6" id="KW-1185">Reference proteome</keyword>
<dbReference type="Proteomes" id="UP001324380">
    <property type="component" value="Chromosome"/>
</dbReference>
<dbReference type="GO" id="GO:0016491">
    <property type="term" value="F:oxidoreductase activity"/>
    <property type="evidence" value="ECO:0007669"/>
    <property type="project" value="UniProtKB-KW"/>
</dbReference>
<gene>
    <name evidence="5" type="ORF">SNE25_05270</name>
</gene>
<dbReference type="PROSITE" id="PS00061">
    <property type="entry name" value="ADH_SHORT"/>
    <property type="match status" value="1"/>
</dbReference>